<dbReference type="Proteomes" id="UP001589747">
    <property type="component" value="Unassembled WGS sequence"/>
</dbReference>
<feature type="chain" id="PRO_5047223561" evidence="2">
    <location>
        <begin position="23"/>
        <end position="557"/>
    </location>
</feature>
<protein>
    <submittedName>
        <fullName evidence="3">Extracellular solute-binding protein</fullName>
    </submittedName>
</protein>
<name>A0ABV5KS67_9BACL</name>
<gene>
    <name evidence="3" type="ORF">ACFFSY_19150</name>
</gene>
<organism evidence="3 4">
    <name type="scientific">Paenibacillus aurantiacus</name>
    <dbReference type="NCBI Taxonomy" id="1936118"/>
    <lineage>
        <taxon>Bacteria</taxon>
        <taxon>Bacillati</taxon>
        <taxon>Bacillota</taxon>
        <taxon>Bacilli</taxon>
        <taxon>Bacillales</taxon>
        <taxon>Paenibacillaceae</taxon>
        <taxon>Paenibacillus</taxon>
    </lineage>
</organism>
<feature type="region of interest" description="Disordered" evidence="1">
    <location>
        <begin position="27"/>
        <end position="63"/>
    </location>
</feature>
<dbReference type="Pfam" id="PF01547">
    <property type="entry name" value="SBP_bac_1"/>
    <property type="match status" value="1"/>
</dbReference>
<evidence type="ECO:0000256" key="1">
    <source>
        <dbReference type="SAM" id="MobiDB-lite"/>
    </source>
</evidence>
<dbReference type="Gene3D" id="3.40.190.10">
    <property type="entry name" value="Periplasmic binding protein-like II"/>
    <property type="match status" value="2"/>
</dbReference>
<dbReference type="RefSeq" id="WP_377496983.1">
    <property type="nucleotide sequence ID" value="NZ_JBHMDO010000033.1"/>
</dbReference>
<dbReference type="InterPro" id="IPR050490">
    <property type="entry name" value="Bact_solute-bd_prot1"/>
</dbReference>
<dbReference type="PROSITE" id="PS51257">
    <property type="entry name" value="PROKAR_LIPOPROTEIN"/>
    <property type="match status" value="1"/>
</dbReference>
<feature type="signal peptide" evidence="2">
    <location>
        <begin position="1"/>
        <end position="22"/>
    </location>
</feature>
<dbReference type="SUPFAM" id="SSF53850">
    <property type="entry name" value="Periplasmic binding protein-like II"/>
    <property type="match status" value="1"/>
</dbReference>
<proteinExistence type="predicted"/>
<dbReference type="PANTHER" id="PTHR43649">
    <property type="entry name" value="ARABINOSE-BINDING PROTEIN-RELATED"/>
    <property type="match status" value="1"/>
</dbReference>
<comment type="caution">
    <text evidence="3">The sequence shown here is derived from an EMBL/GenBank/DDBJ whole genome shotgun (WGS) entry which is preliminary data.</text>
</comment>
<reference evidence="3 4" key="1">
    <citation type="submission" date="2024-09" db="EMBL/GenBank/DDBJ databases">
        <authorList>
            <person name="Sun Q."/>
            <person name="Mori K."/>
        </authorList>
    </citation>
    <scope>NUCLEOTIDE SEQUENCE [LARGE SCALE GENOMIC DNA]</scope>
    <source>
        <strain evidence="3 4">TISTR 2452</strain>
    </source>
</reference>
<evidence type="ECO:0000256" key="2">
    <source>
        <dbReference type="SAM" id="SignalP"/>
    </source>
</evidence>
<evidence type="ECO:0000313" key="4">
    <source>
        <dbReference type="Proteomes" id="UP001589747"/>
    </source>
</evidence>
<keyword evidence="4" id="KW-1185">Reference proteome</keyword>
<dbReference type="PANTHER" id="PTHR43649:SF12">
    <property type="entry name" value="DIACETYLCHITOBIOSE BINDING PROTEIN DASA"/>
    <property type="match status" value="1"/>
</dbReference>
<feature type="compositionally biased region" description="Polar residues" evidence="1">
    <location>
        <begin position="27"/>
        <end position="56"/>
    </location>
</feature>
<evidence type="ECO:0000313" key="3">
    <source>
        <dbReference type="EMBL" id="MFB9328049.1"/>
    </source>
</evidence>
<keyword evidence="2" id="KW-0732">Signal</keyword>
<dbReference type="InterPro" id="IPR006059">
    <property type="entry name" value="SBP"/>
</dbReference>
<accession>A0ABV5KS67</accession>
<sequence length="557" mass="61867">MKQLRKASFVLLCVTLTASVLAACSSSNETGNKAGSGTSNAPDSAGTSNSAGTSDSAGEADAKGVNKEGFPIVDKPITLTMMSQDAGVADWNSMLVLQEMEKKSGIKFNYQLAPIDSFASKKNLVFASGDLPDVFYAADLTPAEQVTYGTQGGLIPLEKYIDEGYAPNIKKLFDENPDVRKSFTTPDGHMYALPFVDLSAVWYRSPMWYNGKFLKALNVTQLPQTTDDLYAYLKRVKTEDPNGNGKPDEIPLTSVKLDDLRMFFFGFWGMYDETIYADKDGKVHYSPQEEGYKGYLTFMNKLWNEELLDHETFSQTSDQKKAKGQNNQIALFNDYFPYFTLGGEPSGDNPLMTPVKSEIEGTPVYGKHPGMSANGTFAISSKNPAPEATMRWIDYLYSYEGATFFNQGPENTLWKYTNPDTHEKEWLPVPGGGDREEYRGTITPNFGILTPGVNTGELAKGLRSEFDDWIDKETQEKLAPIGKAPFPNVYLTNDEQTEATALLSDLDTYVLQMEAKFVTGQEPLANWDKYVAQVKQMGSDRIAELYQGAYDRWNTGK</sequence>
<dbReference type="EMBL" id="JBHMDO010000033">
    <property type="protein sequence ID" value="MFB9328049.1"/>
    <property type="molecule type" value="Genomic_DNA"/>
</dbReference>